<dbReference type="PANTHER" id="PTHR48100">
    <property type="entry name" value="BROAD-SPECIFICITY PHOSPHATASE YOR283W-RELATED"/>
    <property type="match status" value="1"/>
</dbReference>
<evidence type="ECO:0008006" key="3">
    <source>
        <dbReference type="Google" id="ProtNLM"/>
    </source>
</evidence>
<organism evidence="1 2">
    <name type="scientific">Bionectria ochroleuca</name>
    <name type="common">Gliocladium roseum</name>
    <dbReference type="NCBI Taxonomy" id="29856"/>
    <lineage>
        <taxon>Eukaryota</taxon>
        <taxon>Fungi</taxon>
        <taxon>Dikarya</taxon>
        <taxon>Ascomycota</taxon>
        <taxon>Pezizomycotina</taxon>
        <taxon>Sordariomycetes</taxon>
        <taxon>Hypocreomycetidae</taxon>
        <taxon>Hypocreales</taxon>
        <taxon>Bionectriaceae</taxon>
        <taxon>Clonostachys</taxon>
    </lineage>
</organism>
<dbReference type="SUPFAM" id="SSF53254">
    <property type="entry name" value="Phosphoglycerate mutase-like"/>
    <property type="match status" value="1"/>
</dbReference>
<dbReference type="InterPro" id="IPR013078">
    <property type="entry name" value="His_Pase_superF_clade-1"/>
</dbReference>
<evidence type="ECO:0000313" key="1">
    <source>
        <dbReference type="EMBL" id="VUC33617.1"/>
    </source>
</evidence>
<dbReference type="InterPro" id="IPR050275">
    <property type="entry name" value="PGM_Phosphatase"/>
</dbReference>
<keyword evidence="2" id="KW-1185">Reference proteome</keyword>
<dbReference type="Pfam" id="PF00300">
    <property type="entry name" value="His_Phos_1"/>
    <property type="match status" value="1"/>
</dbReference>
<dbReference type="InterPro" id="IPR029033">
    <property type="entry name" value="His_PPase_superfam"/>
</dbReference>
<dbReference type="PANTHER" id="PTHR48100:SF54">
    <property type="entry name" value="PHOSPHATASE SPAC5H10.03-RELATED"/>
    <property type="match status" value="1"/>
</dbReference>
<dbReference type="Proteomes" id="UP000766486">
    <property type="component" value="Unassembled WGS sequence"/>
</dbReference>
<dbReference type="CDD" id="cd07067">
    <property type="entry name" value="HP_PGM_like"/>
    <property type="match status" value="1"/>
</dbReference>
<gene>
    <name evidence="1" type="ORF">CLO192961_LOCUS355993</name>
</gene>
<dbReference type="SMART" id="SM00855">
    <property type="entry name" value="PGAM"/>
    <property type="match status" value="1"/>
</dbReference>
<reference evidence="1 2" key="1">
    <citation type="submission" date="2019-06" db="EMBL/GenBank/DDBJ databases">
        <authorList>
            <person name="Broberg M."/>
        </authorList>
    </citation>
    <scope>NUCLEOTIDE SEQUENCE [LARGE SCALE GENOMIC DNA]</scope>
</reference>
<dbReference type="EMBL" id="CABFNS010000867">
    <property type="protein sequence ID" value="VUC33617.1"/>
    <property type="molecule type" value="Genomic_DNA"/>
</dbReference>
<evidence type="ECO:0000313" key="2">
    <source>
        <dbReference type="Proteomes" id="UP000766486"/>
    </source>
</evidence>
<name>A0ABY6URG9_BIOOC</name>
<accession>A0ABY6URG9</accession>
<proteinExistence type="predicted"/>
<comment type="caution">
    <text evidence="1">The sequence shown here is derived from an EMBL/GenBank/DDBJ whole genome shotgun (WGS) entry which is preliminary data.</text>
</comment>
<sequence length="252" mass="28101">MAPTIHLIRHAQGVHNLSFENESIRDPDLTELGLSQCATVRSTFPAHDKLTVLAASPMRRTLHTCIHSVGREELYPVVALDVLQEVSASGCDIGSPVERLTAEFGAKVDTSRVRENWTDKGEKSPFEPTLAKLTARAREARRALRELAGDLSGDAHVAAVSHGGFLHFLTDDWHGIPTGSATGWANCQFRSYQFVDPTGQDDEAELVETEESWRRRQGDRIPPTKTELREMRSVVQKEVFPRLYIKEETSSL</sequence>
<protein>
    <recommendedName>
        <fullName evidence="3">Phosphoglycerate mutase family protein</fullName>
    </recommendedName>
</protein>
<dbReference type="Gene3D" id="3.40.50.1240">
    <property type="entry name" value="Phosphoglycerate mutase-like"/>
    <property type="match status" value="1"/>
</dbReference>